<dbReference type="EMBL" id="CH474039">
    <property type="protein sequence ID" value="EDL91709.1"/>
    <property type="molecule type" value="Genomic_DNA"/>
</dbReference>
<dbReference type="Proteomes" id="UP000234681">
    <property type="component" value="Chromosome 5"/>
</dbReference>
<accession>A6KDP6</accession>
<evidence type="ECO:0000313" key="1">
    <source>
        <dbReference type="EMBL" id="EDL91709.1"/>
    </source>
</evidence>
<evidence type="ECO:0000313" key="2">
    <source>
        <dbReference type="Proteomes" id="UP000234681"/>
    </source>
</evidence>
<gene>
    <name evidence="1" type="ORF">rCG_32008</name>
</gene>
<sequence>MRQCAHFKLLQH</sequence>
<organism evidence="1 2">
    <name type="scientific">Rattus norvegicus</name>
    <name type="common">Rat</name>
    <dbReference type="NCBI Taxonomy" id="10116"/>
    <lineage>
        <taxon>Eukaryota</taxon>
        <taxon>Metazoa</taxon>
        <taxon>Chordata</taxon>
        <taxon>Craniata</taxon>
        <taxon>Vertebrata</taxon>
        <taxon>Euteleostomi</taxon>
        <taxon>Mammalia</taxon>
        <taxon>Eutheria</taxon>
        <taxon>Euarchontoglires</taxon>
        <taxon>Glires</taxon>
        <taxon>Rodentia</taxon>
        <taxon>Myomorpha</taxon>
        <taxon>Muroidea</taxon>
        <taxon>Muridae</taxon>
        <taxon>Murinae</taxon>
        <taxon>Rattus</taxon>
    </lineage>
</organism>
<reference evidence="1 2" key="1">
    <citation type="submission" date="2005-09" db="EMBL/GenBank/DDBJ databases">
        <authorList>
            <person name="Mural R.J."/>
            <person name="Li P.W."/>
            <person name="Adams M.D."/>
            <person name="Amanatides P.G."/>
            <person name="Baden-Tillson H."/>
            <person name="Barnstead M."/>
            <person name="Chin S.H."/>
            <person name="Dew I."/>
            <person name="Evans C.A."/>
            <person name="Ferriera S."/>
            <person name="Flanigan M."/>
            <person name="Fosler C."/>
            <person name="Glodek A."/>
            <person name="Gu Z."/>
            <person name="Holt R.A."/>
            <person name="Jennings D."/>
            <person name="Kraft C.L."/>
            <person name="Lu F."/>
            <person name="Nguyen T."/>
            <person name="Nusskern D.R."/>
            <person name="Pfannkoch C.M."/>
            <person name="Sitter C."/>
            <person name="Sutton G.G."/>
            <person name="Venter J.C."/>
            <person name="Wang Z."/>
            <person name="Woodage T."/>
            <person name="Zheng X.H."/>
            <person name="Zhong F."/>
        </authorList>
    </citation>
    <scope>NUCLEOTIDE SEQUENCE [LARGE SCALE GENOMIC DNA]</scope>
    <source>
        <strain>BN</strain>
        <strain evidence="2">Sprague-Dawley</strain>
    </source>
</reference>
<protein>
    <submittedName>
        <fullName evidence="1">RCG32008</fullName>
    </submittedName>
</protein>
<name>A6KDP6_RAT</name>
<proteinExistence type="predicted"/>